<dbReference type="Proteomes" id="UP000467841">
    <property type="component" value="Unassembled WGS sequence"/>
</dbReference>
<keyword evidence="1" id="KW-0175">Coiled coil</keyword>
<gene>
    <name evidence="2" type="ORF">MERR_LOCUS5081</name>
</gene>
<dbReference type="SUPFAM" id="SSF56219">
    <property type="entry name" value="DNase I-like"/>
    <property type="match status" value="1"/>
</dbReference>
<proteinExistence type="predicted"/>
<reference evidence="2" key="1">
    <citation type="submission" date="2020-01" db="EMBL/GenBank/DDBJ databases">
        <authorList>
            <person name="Mishra B."/>
        </authorList>
    </citation>
    <scope>NUCLEOTIDE SEQUENCE [LARGE SCALE GENOMIC DNA]</scope>
</reference>
<dbReference type="Gene3D" id="3.60.10.10">
    <property type="entry name" value="Endonuclease/exonuclease/phosphatase"/>
    <property type="match status" value="1"/>
</dbReference>
<dbReference type="OrthoDB" id="1881450at2759"/>
<accession>A0A6D2HXP9</accession>
<dbReference type="EMBL" id="CACVBM020000333">
    <property type="protein sequence ID" value="CAA7017846.1"/>
    <property type="molecule type" value="Genomic_DNA"/>
</dbReference>
<comment type="caution">
    <text evidence="2">The sequence shown here is derived from an EMBL/GenBank/DDBJ whole genome shotgun (WGS) entry which is preliminary data.</text>
</comment>
<evidence type="ECO:0000256" key="1">
    <source>
        <dbReference type="SAM" id="Coils"/>
    </source>
</evidence>
<protein>
    <recommendedName>
        <fullName evidence="4">DUF4283 domain-containing protein</fullName>
    </recommendedName>
</protein>
<sequence>MYWFFSRRTRVVIEQGGSVAIWALKIPFEWMMLVRVEAVVTLERKNSTLCVRIFWSGYPKLEQWGSINAERRGGLKPIYGGSNGCRWKPGATETAGERGGGTRVGGAETITDLPGFSDQFLDNSNESHSMELPGGVNIPNFRRSVRYMLKKSIVDVLAFFETHAGGDRAGRICRNLGFENSFRVDDVGQSGGCGVDGQLVIGGDFNTIVRVDESEGGSGRLSLDSVAFGDWIQDLSLIDMGFNGNKYTWRRGRCENSFVAKRLDRVLCSVHARLKWQEAKKKKEQLLNKIKEVQEKIKALQTDALLARDVMLLKEFDGILEQEEVIWYQKSREKQVR</sequence>
<evidence type="ECO:0008006" key="4">
    <source>
        <dbReference type="Google" id="ProtNLM"/>
    </source>
</evidence>
<dbReference type="InterPro" id="IPR036691">
    <property type="entry name" value="Endo/exonu/phosph_ase_sf"/>
</dbReference>
<organism evidence="2 3">
    <name type="scientific">Microthlaspi erraticum</name>
    <dbReference type="NCBI Taxonomy" id="1685480"/>
    <lineage>
        <taxon>Eukaryota</taxon>
        <taxon>Viridiplantae</taxon>
        <taxon>Streptophyta</taxon>
        <taxon>Embryophyta</taxon>
        <taxon>Tracheophyta</taxon>
        <taxon>Spermatophyta</taxon>
        <taxon>Magnoliopsida</taxon>
        <taxon>eudicotyledons</taxon>
        <taxon>Gunneridae</taxon>
        <taxon>Pentapetalae</taxon>
        <taxon>rosids</taxon>
        <taxon>malvids</taxon>
        <taxon>Brassicales</taxon>
        <taxon>Brassicaceae</taxon>
        <taxon>Coluteocarpeae</taxon>
        <taxon>Microthlaspi</taxon>
    </lineage>
</organism>
<feature type="coiled-coil region" evidence="1">
    <location>
        <begin position="276"/>
        <end position="310"/>
    </location>
</feature>
<name>A0A6D2HXP9_9BRAS</name>
<evidence type="ECO:0000313" key="2">
    <source>
        <dbReference type="EMBL" id="CAA7017846.1"/>
    </source>
</evidence>
<dbReference type="AlphaFoldDB" id="A0A6D2HXP9"/>
<dbReference type="PANTHER" id="PTHR33710">
    <property type="entry name" value="BNAC02G09200D PROTEIN"/>
    <property type="match status" value="1"/>
</dbReference>
<evidence type="ECO:0000313" key="3">
    <source>
        <dbReference type="Proteomes" id="UP000467841"/>
    </source>
</evidence>
<keyword evidence="3" id="KW-1185">Reference proteome</keyword>
<dbReference type="PANTHER" id="PTHR33710:SF71">
    <property type="entry name" value="ENDONUCLEASE_EXONUCLEASE_PHOSPHATASE DOMAIN-CONTAINING PROTEIN"/>
    <property type="match status" value="1"/>
</dbReference>